<keyword evidence="4 10" id="KW-1133">Transmembrane helix</keyword>
<organism evidence="12 13">
    <name type="scientific">Strongylocentrotus purpuratus</name>
    <name type="common">Purple sea urchin</name>
    <dbReference type="NCBI Taxonomy" id="7668"/>
    <lineage>
        <taxon>Eukaryota</taxon>
        <taxon>Metazoa</taxon>
        <taxon>Echinodermata</taxon>
        <taxon>Eleutherozoa</taxon>
        <taxon>Echinozoa</taxon>
        <taxon>Echinoidea</taxon>
        <taxon>Euechinoidea</taxon>
        <taxon>Echinacea</taxon>
        <taxon>Camarodonta</taxon>
        <taxon>Echinidea</taxon>
        <taxon>Strongylocentrotidae</taxon>
        <taxon>Strongylocentrotus</taxon>
    </lineage>
</organism>
<dbReference type="RefSeq" id="XP_030831982.1">
    <property type="nucleotide sequence ID" value="XM_030976122.1"/>
</dbReference>
<evidence type="ECO:0000256" key="6">
    <source>
        <dbReference type="ARBA" id="ARBA00023136"/>
    </source>
</evidence>
<keyword evidence="7" id="KW-1015">Disulfide bond</keyword>
<dbReference type="KEGG" id="spu:755175"/>
<dbReference type="PANTHER" id="PTHR24248:SF125">
    <property type="entry name" value="DOPAMINE D2-LIKE RECEPTOR"/>
    <property type="match status" value="1"/>
</dbReference>
<feature type="domain" description="G-protein coupled receptors family 1 profile" evidence="11">
    <location>
        <begin position="48"/>
        <end position="374"/>
    </location>
</feature>
<evidence type="ECO:0000256" key="10">
    <source>
        <dbReference type="SAM" id="Phobius"/>
    </source>
</evidence>
<evidence type="ECO:0000256" key="4">
    <source>
        <dbReference type="ARBA" id="ARBA00022989"/>
    </source>
</evidence>
<keyword evidence="6 10" id="KW-0472">Membrane</keyword>
<keyword evidence="13" id="KW-1185">Reference proteome</keyword>
<proteinExistence type="predicted"/>
<feature type="transmembrane region" description="Helical" evidence="10">
    <location>
        <begin position="32"/>
        <end position="57"/>
    </location>
</feature>
<dbReference type="Pfam" id="PF00001">
    <property type="entry name" value="7tm_1"/>
    <property type="match status" value="1"/>
</dbReference>
<feature type="transmembrane region" description="Helical" evidence="10">
    <location>
        <begin position="146"/>
        <end position="172"/>
    </location>
</feature>
<evidence type="ECO:0000313" key="13">
    <source>
        <dbReference type="Proteomes" id="UP000007110"/>
    </source>
</evidence>
<dbReference type="InterPro" id="IPR000276">
    <property type="entry name" value="GPCR_Rhodpsn"/>
</dbReference>
<dbReference type="SUPFAM" id="SSF81321">
    <property type="entry name" value="Family A G protein-coupled receptor-like"/>
    <property type="match status" value="1"/>
</dbReference>
<evidence type="ECO:0000256" key="2">
    <source>
        <dbReference type="ARBA" id="ARBA00022475"/>
    </source>
</evidence>
<dbReference type="Proteomes" id="UP000007110">
    <property type="component" value="Unassembled WGS sequence"/>
</dbReference>
<dbReference type="PRINTS" id="PR00237">
    <property type="entry name" value="GPCRRHODOPSN"/>
</dbReference>
<dbReference type="GeneID" id="755175"/>
<keyword evidence="3 10" id="KW-0812">Transmembrane</keyword>
<evidence type="ECO:0000256" key="7">
    <source>
        <dbReference type="ARBA" id="ARBA00023157"/>
    </source>
</evidence>
<keyword evidence="9" id="KW-0807">Transducer</keyword>
<evidence type="ECO:0000256" key="5">
    <source>
        <dbReference type="ARBA" id="ARBA00023040"/>
    </source>
</evidence>
<evidence type="ECO:0000256" key="1">
    <source>
        <dbReference type="ARBA" id="ARBA00004651"/>
    </source>
</evidence>
<reference evidence="12" key="2">
    <citation type="submission" date="2021-01" db="UniProtKB">
        <authorList>
            <consortium name="EnsemblMetazoa"/>
        </authorList>
    </citation>
    <scope>IDENTIFICATION</scope>
</reference>
<evidence type="ECO:0000259" key="11">
    <source>
        <dbReference type="PROSITE" id="PS50262"/>
    </source>
</evidence>
<dbReference type="Gene3D" id="1.20.1070.10">
    <property type="entry name" value="Rhodopsin 7-helix transmembrane proteins"/>
    <property type="match status" value="1"/>
</dbReference>
<feature type="transmembrane region" description="Helical" evidence="10">
    <location>
        <begin position="357"/>
        <end position="374"/>
    </location>
</feature>
<keyword evidence="5" id="KW-0297">G-protein coupled receptor</keyword>
<comment type="subcellular location">
    <subcellularLocation>
        <location evidence="1">Cell membrane</location>
        <topology evidence="1">Multi-pass membrane protein</topology>
    </subcellularLocation>
</comment>
<feature type="transmembrane region" description="Helical" evidence="10">
    <location>
        <begin position="192"/>
        <end position="219"/>
    </location>
</feature>
<sequence>MENTTSVFSATFGPVMTTESHQSTFNPSVKAKIVFCIELLLAVVTVGMNVFILLAFHIEKKLQTYSNQYILNITISDILVGFIMAIRSTLALYDNWIFGTSLFYVFVGVQNTLLGVSVLGVIAICMDRYVATWYPIQHFKRKNKRIAHFVNGITWLLSISFWIPIATIWDLVDGVESNSQSIVFSPNYGKNVYSIVGVTLCRMIIPFVLIVTLYGKIFLRVKTRGSKKLSKRFNRSLKVGVETGAMATKERKMNPSVCWTERQDQLIEENNCASLKKACNTTQNHFAEVSVNLSEQTQIQTNSREHHASIVDIASSSQEKTQQITDQRITTVFTAKSSIQQNHGKARQVPSSENSKVMLTLTFIIIVFIVTWLPNAQAIAYDLNNSDVTPVRTSFMGEQRPTSENMASDGEEINTTDQDLSTHLVEIIKEFPILIEKCQLPQAKEKKTLALQQAKNTIMASIGKRMDEKQIMKKIANMKTSLKKKTDTNQTE</sequence>
<reference evidence="13" key="1">
    <citation type="submission" date="2015-02" db="EMBL/GenBank/DDBJ databases">
        <title>Genome sequencing for Strongylocentrotus purpuratus.</title>
        <authorList>
            <person name="Murali S."/>
            <person name="Liu Y."/>
            <person name="Vee V."/>
            <person name="English A."/>
            <person name="Wang M."/>
            <person name="Skinner E."/>
            <person name="Han Y."/>
            <person name="Muzny D.M."/>
            <person name="Worley K.C."/>
            <person name="Gibbs R.A."/>
        </authorList>
    </citation>
    <scope>NUCLEOTIDE SEQUENCE</scope>
</reference>
<protein>
    <recommendedName>
        <fullName evidence="11">G-protein coupled receptors family 1 profile domain-containing protein</fullName>
    </recommendedName>
</protein>
<dbReference type="InParanoid" id="A0A7M7N6G4"/>
<name>A0A7M7N6G4_STRPU</name>
<dbReference type="GO" id="GO:0045202">
    <property type="term" value="C:synapse"/>
    <property type="evidence" value="ECO:0007669"/>
    <property type="project" value="GOC"/>
</dbReference>
<dbReference type="CDD" id="cd00637">
    <property type="entry name" value="7tm_classA_rhodopsin-like"/>
    <property type="match status" value="1"/>
</dbReference>
<keyword evidence="2" id="KW-1003">Cell membrane</keyword>
<keyword evidence="8" id="KW-0675">Receptor</keyword>
<accession>A0A7M7N6G4</accession>
<dbReference type="AlphaFoldDB" id="A0A7M7N6G4"/>
<evidence type="ECO:0000256" key="8">
    <source>
        <dbReference type="ARBA" id="ARBA00023170"/>
    </source>
</evidence>
<evidence type="ECO:0000256" key="9">
    <source>
        <dbReference type="ARBA" id="ARBA00023224"/>
    </source>
</evidence>
<dbReference type="FunFam" id="1.20.1070.10:FF:000909">
    <property type="entry name" value="Uncharacterized protein"/>
    <property type="match status" value="1"/>
</dbReference>
<dbReference type="GO" id="GO:0005886">
    <property type="term" value="C:plasma membrane"/>
    <property type="evidence" value="ECO:0000318"/>
    <property type="project" value="GO_Central"/>
</dbReference>
<dbReference type="GO" id="GO:0001591">
    <property type="term" value="F:dopamine neurotransmitter receptor activity, coupled via Gi/Go"/>
    <property type="evidence" value="ECO:0000318"/>
    <property type="project" value="GO_Central"/>
</dbReference>
<dbReference type="GO" id="GO:0004930">
    <property type="term" value="F:G protein-coupled receptor activity"/>
    <property type="evidence" value="ECO:0000318"/>
    <property type="project" value="GO_Central"/>
</dbReference>
<evidence type="ECO:0000313" key="12">
    <source>
        <dbReference type="EnsemblMetazoa" id="XP_030831982"/>
    </source>
</evidence>
<evidence type="ECO:0000256" key="3">
    <source>
        <dbReference type="ARBA" id="ARBA00022692"/>
    </source>
</evidence>
<feature type="transmembrane region" description="Helical" evidence="10">
    <location>
        <begin position="69"/>
        <end position="90"/>
    </location>
</feature>
<dbReference type="PANTHER" id="PTHR24248">
    <property type="entry name" value="ADRENERGIC RECEPTOR-RELATED G-PROTEIN COUPLED RECEPTOR"/>
    <property type="match status" value="1"/>
</dbReference>
<feature type="transmembrane region" description="Helical" evidence="10">
    <location>
        <begin position="102"/>
        <end position="125"/>
    </location>
</feature>
<dbReference type="PROSITE" id="PS50262">
    <property type="entry name" value="G_PROTEIN_RECEP_F1_2"/>
    <property type="match status" value="1"/>
</dbReference>
<dbReference type="EnsemblMetazoa" id="XM_030976122">
    <property type="protein sequence ID" value="XP_030831982"/>
    <property type="gene ID" value="LOC755175"/>
</dbReference>
<dbReference type="OrthoDB" id="10071887at2759"/>
<dbReference type="InterPro" id="IPR017452">
    <property type="entry name" value="GPCR_Rhodpsn_7TM"/>
</dbReference>